<protein>
    <submittedName>
        <fullName evidence="2">DUF2490 domain-containing protein</fullName>
    </submittedName>
</protein>
<proteinExistence type="predicted"/>
<evidence type="ECO:0000313" key="2">
    <source>
        <dbReference type="EMBL" id="MDO5973740.1"/>
    </source>
</evidence>
<name>A0ABT8WKR6_9FLAO</name>
<sequence length="239" mass="28428">MKVLKIWKLLYFKIILVGIFFTNASYSQTDDTNDLASWNTIAIKYKLNKKWSFGLEEQLRLKSNVSEIDNYFTQLNAEYEIFNNFELGGGLRYVRKNDNQGNVQGYENHFRFNIDASYKHKINDFSLKYRLRYQNKNELGVSNSEGDYANQHIRFKTAVGYNIKKWKLDPKFSAELFHHFEEGEDSEFDKYRLTLGTSYEFKKNGKIDVFYRIEKELNETTPETTNIIGLKYTYTFKNK</sequence>
<gene>
    <name evidence="2" type="ORF">Q4Q40_06050</name>
</gene>
<dbReference type="EMBL" id="JAUOEL010000002">
    <property type="protein sequence ID" value="MDO5973740.1"/>
    <property type="molecule type" value="Genomic_DNA"/>
</dbReference>
<dbReference type="Pfam" id="PF10677">
    <property type="entry name" value="DUF2490"/>
    <property type="match status" value="1"/>
</dbReference>
<accession>A0ABT8WKR6</accession>
<keyword evidence="3" id="KW-1185">Reference proteome</keyword>
<keyword evidence="1" id="KW-0732">Signal</keyword>
<dbReference type="Proteomes" id="UP001176806">
    <property type="component" value="Unassembled WGS sequence"/>
</dbReference>
<dbReference type="InterPro" id="IPR019619">
    <property type="entry name" value="DUF2490"/>
</dbReference>
<dbReference type="RefSeq" id="WP_303300869.1">
    <property type="nucleotide sequence ID" value="NZ_BAABDA010000051.1"/>
</dbReference>
<evidence type="ECO:0000256" key="1">
    <source>
        <dbReference type="ARBA" id="ARBA00022729"/>
    </source>
</evidence>
<dbReference type="Gene3D" id="2.40.160.40">
    <property type="entry name" value="monomeric porin ompg"/>
    <property type="match status" value="1"/>
</dbReference>
<organism evidence="2 3">
    <name type="scientific">Flavivirga jejuensis</name>
    <dbReference type="NCBI Taxonomy" id="870487"/>
    <lineage>
        <taxon>Bacteria</taxon>
        <taxon>Pseudomonadati</taxon>
        <taxon>Bacteroidota</taxon>
        <taxon>Flavobacteriia</taxon>
        <taxon>Flavobacteriales</taxon>
        <taxon>Flavobacteriaceae</taxon>
        <taxon>Flavivirga</taxon>
    </lineage>
</organism>
<dbReference type="SUPFAM" id="SSF56935">
    <property type="entry name" value="Porins"/>
    <property type="match status" value="1"/>
</dbReference>
<dbReference type="InterPro" id="IPR053713">
    <property type="entry name" value="Bact_OM_Channel_sf"/>
</dbReference>
<comment type="caution">
    <text evidence="2">The sequence shown here is derived from an EMBL/GenBank/DDBJ whole genome shotgun (WGS) entry which is preliminary data.</text>
</comment>
<reference evidence="2" key="1">
    <citation type="submission" date="2023-07" db="EMBL/GenBank/DDBJ databases">
        <title>Two novel species in the genus Flavivirga.</title>
        <authorList>
            <person name="Kwon K."/>
        </authorList>
    </citation>
    <scope>NUCLEOTIDE SEQUENCE</scope>
    <source>
        <strain evidence="2">KACC 14158</strain>
    </source>
</reference>
<evidence type="ECO:0000313" key="3">
    <source>
        <dbReference type="Proteomes" id="UP001176806"/>
    </source>
</evidence>